<evidence type="ECO:0000256" key="3">
    <source>
        <dbReference type="ARBA" id="ARBA00023239"/>
    </source>
</evidence>
<dbReference type="EMBL" id="JBHSDC010000002">
    <property type="protein sequence ID" value="MFC4230774.1"/>
    <property type="molecule type" value="Genomic_DNA"/>
</dbReference>
<comment type="catalytic activity">
    <reaction evidence="4">
        <text>chorismate = 3-[(1-carboxyvinyl)-oxy]benzoate + H2O</text>
        <dbReference type="Rhea" id="RHEA:40051"/>
        <dbReference type="ChEBI" id="CHEBI:15377"/>
        <dbReference type="ChEBI" id="CHEBI:29748"/>
        <dbReference type="ChEBI" id="CHEBI:76981"/>
        <dbReference type="EC" id="4.2.1.151"/>
    </reaction>
</comment>
<dbReference type="InterPro" id="IPR003773">
    <property type="entry name" value="Menaquinone_biosynth"/>
</dbReference>
<evidence type="ECO:0000256" key="1">
    <source>
        <dbReference type="ARBA" id="ARBA00004863"/>
    </source>
</evidence>
<accession>A0ABV8PUP2</accession>
<name>A0ABV8PUP2_9BACT</name>
<keyword evidence="5" id="KW-0472">Membrane</keyword>
<reference evidence="7" key="1">
    <citation type="journal article" date="2019" name="Int. J. Syst. Evol. Microbiol.">
        <title>The Global Catalogue of Microorganisms (GCM) 10K type strain sequencing project: providing services to taxonomists for standard genome sequencing and annotation.</title>
        <authorList>
            <consortium name="The Broad Institute Genomics Platform"/>
            <consortium name="The Broad Institute Genome Sequencing Center for Infectious Disease"/>
            <person name="Wu L."/>
            <person name="Ma J."/>
        </authorList>
    </citation>
    <scope>NUCLEOTIDE SEQUENCE [LARGE SCALE GENOMIC DNA]</scope>
    <source>
        <strain evidence="7">CECT 8010</strain>
    </source>
</reference>
<comment type="pathway">
    <text evidence="1 4">Quinol/quinone metabolism; menaquinone biosynthesis.</text>
</comment>
<dbReference type="Pfam" id="PF02621">
    <property type="entry name" value="VitK2_biosynth"/>
    <property type="match status" value="1"/>
</dbReference>
<evidence type="ECO:0000256" key="5">
    <source>
        <dbReference type="SAM" id="Phobius"/>
    </source>
</evidence>
<dbReference type="CDD" id="cd13634">
    <property type="entry name" value="PBP2_Sco4506"/>
    <property type="match status" value="1"/>
</dbReference>
<comment type="caution">
    <text evidence="6">The sequence shown here is derived from an EMBL/GenBank/DDBJ whole genome shotgun (WGS) entry which is preliminary data.</text>
</comment>
<dbReference type="SUPFAM" id="SSF53850">
    <property type="entry name" value="Periplasmic binding protein-like II"/>
    <property type="match status" value="1"/>
</dbReference>
<keyword evidence="3 4" id="KW-0456">Lyase</keyword>
<dbReference type="InterPro" id="IPR030868">
    <property type="entry name" value="MqnA"/>
</dbReference>
<keyword evidence="5" id="KW-0812">Transmembrane</keyword>
<keyword evidence="5" id="KW-1133">Transmembrane helix</keyword>
<organism evidence="6 7">
    <name type="scientific">Parasediminibacterium paludis</name>
    <dbReference type="NCBI Taxonomy" id="908966"/>
    <lineage>
        <taxon>Bacteria</taxon>
        <taxon>Pseudomonadati</taxon>
        <taxon>Bacteroidota</taxon>
        <taxon>Chitinophagia</taxon>
        <taxon>Chitinophagales</taxon>
        <taxon>Chitinophagaceae</taxon>
        <taxon>Parasediminibacterium</taxon>
    </lineage>
</organism>
<protein>
    <recommendedName>
        <fullName evidence="4">Chorismate dehydratase</fullName>
        <ecNumber evidence="4">4.2.1.151</ecNumber>
    </recommendedName>
    <alternativeName>
        <fullName evidence="4">Menaquinone biosynthetic enzyme MqnA</fullName>
    </alternativeName>
</protein>
<feature type="transmembrane region" description="Helical" evidence="5">
    <location>
        <begin position="156"/>
        <end position="179"/>
    </location>
</feature>
<keyword evidence="7" id="KW-1185">Reference proteome</keyword>
<gene>
    <name evidence="4" type="primary">mqnA</name>
    <name evidence="6" type="ORF">ACFOW1_02655</name>
</gene>
<evidence type="ECO:0000313" key="6">
    <source>
        <dbReference type="EMBL" id="MFC4230774.1"/>
    </source>
</evidence>
<proteinExistence type="inferred from homology"/>
<sequence>MKKIKVGAVSYLNTKPLLYGVKRSGLMDKIELIEAYPAKIAQMLLDDKIDVGLVPVAIMPKLKEAHIVTDFCIGAETAVASVCLFSEVPIEQIETVILDYQSRTSVNLAKVLLKEYWQKDVFFKEATVNFRDEITGTTAAVVIGDRAFEQRLMSKYSYDLATAWIAYTGLPFVFAAWIANKSLHEDFIEAFSMANAYGIKHIDEVIAENNYDKYDLKKYYTENISYQLTESKRKGLALFLEKLR</sequence>
<dbReference type="HAMAP" id="MF_00995">
    <property type="entry name" value="MqnA"/>
    <property type="match status" value="1"/>
</dbReference>
<dbReference type="RefSeq" id="WP_379012159.1">
    <property type="nucleotide sequence ID" value="NZ_JBHSDC010000002.1"/>
</dbReference>
<comment type="similarity">
    <text evidence="4">Belongs to the MqnA/MqnD family. MqnA subfamily.</text>
</comment>
<dbReference type="Gene3D" id="3.40.190.10">
    <property type="entry name" value="Periplasmic binding protein-like II"/>
    <property type="match status" value="2"/>
</dbReference>
<keyword evidence="2 4" id="KW-0474">Menaquinone biosynthesis</keyword>
<evidence type="ECO:0000256" key="2">
    <source>
        <dbReference type="ARBA" id="ARBA00022428"/>
    </source>
</evidence>
<dbReference type="Proteomes" id="UP001595906">
    <property type="component" value="Unassembled WGS sequence"/>
</dbReference>
<evidence type="ECO:0000313" key="7">
    <source>
        <dbReference type="Proteomes" id="UP001595906"/>
    </source>
</evidence>
<comment type="function">
    <text evidence="4">Catalyzes the dehydration of chorismate into 3-[(1-carboxyvinyl)oxy]benzoate, a step in the biosynthesis of menaquinone (MK, vitamin K2).</text>
</comment>
<dbReference type="PANTHER" id="PTHR37690">
    <property type="entry name" value="CHORISMATE DEHYDRATASE"/>
    <property type="match status" value="1"/>
</dbReference>
<dbReference type="EC" id="4.2.1.151" evidence="4"/>
<dbReference type="PANTHER" id="PTHR37690:SF1">
    <property type="entry name" value="CHORISMATE DEHYDRATASE"/>
    <property type="match status" value="1"/>
</dbReference>
<evidence type="ECO:0000256" key="4">
    <source>
        <dbReference type="HAMAP-Rule" id="MF_00995"/>
    </source>
</evidence>